<dbReference type="EMBL" id="JACHJD010000006">
    <property type="protein sequence ID" value="MBB5105009.1"/>
    <property type="molecule type" value="Genomic_DNA"/>
</dbReference>
<accession>A0A7W8AUN8</accession>
<evidence type="ECO:0000256" key="1">
    <source>
        <dbReference type="SAM" id="Phobius"/>
    </source>
</evidence>
<protein>
    <submittedName>
        <fullName evidence="2">Uncharacterized protein</fullName>
    </submittedName>
</protein>
<keyword evidence="1" id="KW-1133">Transmembrane helix</keyword>
<proteinExistence type="predicted"/>
<dbReference type="Proteomes" id="UP000549009">
    <property type="component" value="Unassembled WGS sequence"/>
</dbReference>
<sequence>MRLYVAGVLAKGGGGSLPTWLLVVVLVIVAVLGIYMYGISRKGKGR</sequence>
<keyword evidence="1" id="KW-0812">Transmembrane</keyword>
<keyword evidence="1" id="KW-0472">Membrane</keyword>
<organism evidence="2 3">
    <name type="scientific">Streptomyces spectabilis</name>
    <dbReference type="NCBI Taxonomy" id="68270"/>
    <lineage>
        <taxon>Bacteria</taxon>
        <taxon>Bacillati</taxon>
        <taxon>Actinomycetota</taxon>
        <taxon>Actinomycetes</taxon>
        <taxon>Kitasatosporales</taxon>
        <taxon>Streptomycetaceae</taxon>
        <taxon>Streptomyces</taxon>
    </lineage>
</organism>
<feature type="transmembrane region" description="Helical" evidence="1">
    <location>
        <begin position="20"/>
        <end position="39"/>
    </location>
</feature>
<keyword evidence="3" id="KW-1185">Reference proteome</keyword>
<evidence type="ECO:0000313" key="3">
    <source>
        <dbReference type="Proteomes" id="UP000549009"/>
    </source>
</evidence>
<comment type="caution">
    <text evidence="2">The sequence shown here is derived from an EMBL/GenBank/DDBJ whole genome shotgun (WGS) entry which is preliminary data.</text>
</comment>
<gene>
    <name evidence="2" type="ORF">FHS40_004102</name>
</gene>
<evidence type="ECO:0000313" key="2">
    <source>
        <dbReference type="EMBL" id="MBB5105009.1"/>
    </source>
</evidence>
<name>A0A7W8AUN8_STRST</name>
<reference evidence="2 3" key="1">
    <citation type="submission" date="2020-08" db="EMBL/GenBank/DDBJ databases">
        <title>Genomic Encyclopedia of Type Strains, Phase III (KMG-III): the genomes of soil and plant-associated and newly described type strains.</title>
        <authorList>
            <person name="Whitman W."/>
        </authorList>
    </citation>
    <scope>NUCLEOTIDE SEQUENCE [LARGE SCALE GENOMIC DNA]</scope>
    <source>
        <strain evidence="2 3">CECT 3146</strain>
    </source>
</reference>
<dbReference type="AlphaFoldDB" id="A0A7W8AUN8"/>